<dbReference type="Gene3D" id="3.40.50.12370">
    <property type="match status" value="1"/>
</dbReference>
<dbReference type="Pfam" id="PF00582">
    <property type="entry name" value="Usp"/>
    <property type="match status" value="2"/>
</dbReference>
<feature type="domain" description="UspA" evidence="10">
    <location>
        <begin position="428"/>
        <end position="559"/>
    </location>
</feature>
<feature type="transmembrane region" description="Helical" evidence="9">
    <location>
        <begin position="130"/>
        <end position="149"/>
    </location>
</feature>
<evidence type="ECO:0000256" key="6">
    <source>
        <dbReference type="ARBA" id="ARBA00022989"/>
    </source>
</evidence>
<dbReference type="InterPro" id="IPR006016">
    <property type="entry name" value="UspA"/>
</dbReference>
<dbReference type="GO" id="GO:0016020">
    <property type="term" value="C:membrane"/>
    <property type="evidence" value="ECO:0007669"/>
    <property type="project" value="UniProtKB-SubCell"/>
</dbReference>
<evidence type="ECO:0000259" key="10">
    <source>
        <dbReference type="Pfam" id="PF00582"/>
    </source>
</evidence>
<organism evidence="12 13">
    <name type="scientific">Pseudocalidococcus azoricus BACA0444</name>
    <dbReference type="NCBI Taxonomy" id="2918990"/>
    <lineage>
        <taxon>Bacteria</taxon>
        <taxon>Bacillati</taxon>
        <taxon>Cyanobacteriota</taxon>
        <taxon>Cyanophyceae</taxon>
        <taxon>Acaryochloridales</taxon>
        <taxon>Thermosynechococcaceae</taxon>
        <taxon>Pseudocalidococcus</taxon>
        <taxon>Pseudocalidococcus azoricus</taxon>
    </lineage>
</organism>
<feature type="transmembrane region" description="Helical" evidence="9">
    <location>
        <begin position="161"/>
        <end position="186"/>
    </location>
</feature>
<feature type="domain" description="UspA" evidence="10">
    <location>
        <begin position="568"/>
        <end position="690"/>
    </location>
</feature>
<evidence type="ECO:0000256" key="8">
    <source>
        <dbReference type="ARBA" id="ARBA00023136"/>
    </source>
</evidence>
<reference evidence="13" key="1">
    <citation type="submission" date="2023-07" db="EMBL/GenBank/DDBJ databases">
        <authorList>
            <person name="Luz R."/>
            <person name="Cordeiro R."/>
            <person name="Fonseca A."/>
            <person name="Goncalves V."/>
        </authorList>
    </citation>
    <scope>NUCLEOTIDE SEQUENCE [LARGE SCALE GENOMIC DNA]</scope>
    <source>
        <strain evidence="13">BACA0444</strain>
    </source>
</reference>
<evidence type="ECO:0000256" key="3">
    <source>
        <dbReference type="ARBA" id="ARBA00022448"/>
    </source>
</evidence>
<sequence length="696" mass="74916">MAILRPGAICSGGLVLLDNPVFIFTILIAVSLSIPPIFERIKLPGLVGLLLAGVILGPSGLQFLNHKTETMVLLSGVGKIYLMFVAGLEIDLSQFRKTRNRSMGFGFLTFIVPLITGMLVGRWFGFGWNGALLIGSLFASHTLLAYPIVSRLGVVQNEAITVTIGATIFTDTAALLVLAICVGIAAGNFTAWSLMLLLVALAVYSVAVLWGIDRVGKEFFRRSGDNEGNQFLFVLLALFVASVGAQVIGIEQIVGAFLAGLAVNDVIGESPVKEKVEFVGGVLFIPFFFIDMGLLIDLPAFLKTLSSWGLTLAIVGGLIGSKFVAAWLASVIYRYSRVEMLSMWSLSLPQVAATLAATLVGYQQGILTQDILNSVIVLMVVTSILGPLITSRVASRIPVPQPETDTVDELWRDTAGLEGETDDSAPFTVIVPVQNPQTERSLIQLAALLARHEQGRVVPLVVTRAAVHMDDPGLETSLQRGQKLLRRAVEIGQAYAVPLEPQLRIDDDVPLGITRLSREENSNLIIVGWSEKTGLRARLFGTVIDSILWSAHCPVAITRLLDEPENIQSILVPVRDLTAPTLRIVGFAQALAAASQADVTLLHVCLPGIPSEQMTQFEAELARILPPDSRPVCIDIQTVAESDIASAILCQAASRDLVLMRSIRRRTTGGLAVSDITTQVVKELPCSVILFGEPHS</sequence>
<keyword evidence="6 9" id="KW-1133">Transmembrane helix</keyword>
<accession>A0AAE4FPD3</accession>
<evidence type="ECO:0000256" key="2">
    <source>
        <dbReference type="ARBA" id="ARBA00005551"/>
    </source>
</evidence>
<feature type="transmembrane region" description="Helical" evidence="9">
    <location>
        <begin position="371"/>
        <end position="389"/>
    </location>
</feature>
<feature type="transmembrane region" description="Helical" evidence="9">
    <location>
        <begin position="308"/>
        <end position="329"/>
    </location>
</feature>
<keyword evidence="3" id="KW-0813">Transport</keyword>
<feature type="transmembrane region" description="Helical" evidence="9">
    <location>
        <begin position="104"/>
        <end position="124"/>
    </location>
</feature>
<dbReference type="InterPro" id="IPR038770">
    <property type="entry name" value="Na+/solute_symporter_sf"/>
</dbReference>
<keyword evidence="5 9" id="KW-0812">Transmembrane</keyword>
<dbReference type="EMBL" id="JAVMIP010000001">
    <property type="protein sequence ID" value="MDS3859640.1"/>
    <property type="molecule type" value="Genomic_DNA"/>
</dbReference>
<evidence type="ECO:0000313" key="13">
    <source>
        <dbReference type="Proteomes" id="UP001268256"/>
    </source>
</evidence>
<evidence type="ECO:0000313" key="12">
    <source>
        <dbReference type="EMBL" id="MDS3859640.1"/>
    </source>
</evidence>
<keyword evidence="8 9" id="KW-0472">Membrane</keyword>
<feature type="transmembrane region" description="Helical" evidence="9">
    <location>
        <begin position="341"/>
        <end position="362"/>
    </location>
</feature>
<dbReference type="PANTHER" id="PTHR43562">
    <property type="entry name" value="NAPA-TYPE SODIUM/HYDROGEN ANTIPORTER"/>
    <property type="match status" value="1"/>
</dbReference>
<evidence type="ECO:0000256" key="9">
    <source>
        <dbReference type="SAM" id="Phobius"/>
    </source>
</evidence>
<dbReference type="SUPFAM" id="SSF52402">
    <property type="entry name" value="Adenine nucleotide alpha hydrolases-like"/>
    <property type="match status" value="2"/>
</dbReference>
<feature type="transmembrane region" description="Helical" evidence="9">
    <location>
        <begin position="21"/>
        <end position="38"/>
    </location>
</feature>
<dbReference type="Pfam" id="PF00999">
    <property type="entry name" value="Na_H_Exchanger"/>
    <property type="match status" value="1"/>
</dbReference>
<evidence type="ECO:0000259" key="11">
    <source>
        <dbReference type="Pfam" id="PF00999"/>
    </source>
</evidence>
<keyword evidence="7" id="KW-0406">Ion transport</keyword>
<comment type="similarity">
    <text evidence="2">Belongs to the monovalent cation:proton antiporter 2 (CPA2) transporter (TC 2.A.37) family.</text>
</comment>
<dbReference type="AlphaFoldDB" id="A0AAE4FPD3"/>
<proteinExistence type="inferred from homology"/>
<comment type="caution">
    <text evidence="12">The sequence shown here is derived from an EMBL/GenBank/DDBJ whole genome shotgun (WGS) entry which is preliminary data.</text>
</comment>
<feature type="transmembrane region" description="Helical" evidence="9">
    <location>
        <begin position="278"/>
        <end position="296"/>
    </location>
</feature>
<feature type="domain" description="Cation/H+ exchanger transmembrane" evidence="11">
    <location>
        <begin position="30"/>
        <end position="393"/>
    </location>
</feature>
<protein>
    <submittedName>
        <fullName evidence="12">Cation:proton antiporter</fullName>
    </submittedName>
</protein>
<dbReference type="Proteomes" id="UP001268256">
    <property type="component" value="Unassembled WGS sequence"/>
</dbReference>
<name>A0AAE4FPD3_9CYAN</name>
<dbReference type="GO" id="GO:1902600">
    <property type="term" value="P:proton transmembrane transport"/>
    <property type="evidence" value="ECO:0007669"/>
    <property type="project" value="InterPro"/>
</dbReference>
<dbReference type="GO" id="GO:0015297">
    <property type="term" value="F:antiporter activity"/>
    <property type="evidence" value="ECO:0007669"/>
    <property type="project" value="UniProtKB-KW"/>
</dbReference>
<feature type="transmembrane region" description="Helical" evidence="9">
    <location>
        <begin position="45"/>
        <end position="64"/>
    </location>
</feature>
<evidence type="ECO:0000256" key="4">
    <source>
        <dbReference type="ARBA" id="ARBA00022449"/>
    </source>
</evidence>
<evidence type="ECO:0000256" key="5">
    <source>
        <dbReference type="ARBA" id="ARBA00022692"/>
    </source>
</evidence>
<keyword evidence="4" id="KW-0050">Antiport</keyword>
<gene>
    <name evidence="12" type="ORF">RIF25_02350</name>
</gene>
<keyword evidence="13" id="KW-1185">Reference proteome</keyword>
<dbReference type="Gene3D" id="1.20.1530.20">
    <property type="match status" value="1"/>
</dbReference>
<evidence type="ECO:0000256" key="7">
    <source>
        <dbReference type="ARBA" id="ARBA00023065"/>
    </source>
</evidence>
<comment type="subcellular location">
    <subcellularLocation>
        <location evidence="1">Membrane</location>
        <topology evidence="1">Multi-pass membrane protein</topology>
    </subcellularLocation>
</comment>
<feature type="transmembrane region" description="Helical" evidence="9">
    <location>
        <begin position="232"/>
        <end position="258"/>
    </location>
</feature>
<evidence type="ECO:0000256" key="1">
    <source>
        <dbReference type="ARBA" id="ARBA00004141"/>
    </source>
</evidence>
<feature type="transmembrane region" description="Helical" evidence="9">
    <location>
        <begin position="192"/>
        <end position="212"/>
    </location>
</feature>
<dbReference type="InterPro" id="IPR006153">
    <property type="entry name" value="Cation/H_exchanger_TM"/>
</dbReference>
<dbReference type="PANTHER" id="PTHR43562:SF4">
    <property type="entry name" value="NA(+)_H(+) ANTIPORTER NHAS5"/>
    <property type="match status" value="1"/>
</dbReference>